<evidence type="ECO:0000256" key="1">
    <source>
        <dbReference type="ARBA" id="ARBA00022490"/>
    </source>
</evidence>
<keyword evidence="3 6" id="KW-0489">Methyltransferase</keyword>
<dbReference type="GO" id="GO:0005829">
    <property type="term" value="C:cytosol"/>
    <property type="evidence" value="ECO:0007669"/>
    <property type="project" value="TreeGrafter"/>
</dbReference>
<dbReference type="HAMAP" id="MF_00074">
    <property type="entry name" value="16SrRNA_methyltr_G"/>
    <property type="match status" value="1"/>
</dbReference>
<dbReference type="Gene3D" id="3.40.50.150">
    <property type="entry name" value="Vaccinia Virus protein VP39"/>
    <property type="match status" value="1"/>
</dbReference>
<organism evidence="7 8">
    <name type="scientific">Candidatus Enterocola intestinipullorum</name>
    <dbReference type="NCBI Taxonomy" id="2840783"/>
    <lineage>
        <taxon>Bacteria</taxon>
        <taxon>Pseudomonadati</taxon>
        <taxon>Bacteroidota</taxon>
        <taxon>Bacteroidia</taxon>
        <taxon>Bacteroidales</taxon>
        <taxon>Candidatus Enterocola</taxon>
    </lineage>
</organism>
<reference evidence="7" key="2">
    <citation type="journal article" date="2021" name="PeerJ">
        <title>Extensive microbial diversity within the chicken gut microbiome revealed by metagenomics and culture.</title>
        <authorList>
            <person name="Gilroy R."/>
            <person name="Ravi A."/>
            <person name="Getino M."/>
            <person name="Pursley I."/>
            <person name="Horton D.L."/>
            <person name="Alikhan N.F."/>
            <person name="Baker D."/>
            <person name="Gharbi K."/>
            <person name="Hall N."/>
            <person name="Watson M."/>
            <person name="Adriaenssens E.M."/>
            <person name="Foster-Nyarko E."/>
            <person name="Jarju S."/>
            <person name="Secka A."/>
            <person name="Antonio M."/>
            <person name="Oren A."/>
            <person name="Chaudhuri R.R."/>
            <person name="La Ragione R."/>
            <person name="Hildebrand F."/>
            <person name="Pallen M.J."/>
        </authorList>
    </citation>
    <scope>NUCLEOTIDE SEQUENCE</scope>
    <source>
        <strain evidence="7">D3-1215</strain>
    </source>
</reference>
<evidence type="ECO:0000256" key="5">
    <source>
        <dbReference type="ARBA" id="ARBA00022691"/>
    </source>
</evidence>
<dbReference type="NCBIfam" id="TIGR00138">
    <property type="entry name" value="rsmG_gidB"/>
    <property type="match status" value="1"/>
</dbReference>
<evidence type="ECO:0000313" key="7">
    <source>
        <dbReference type="EMBL" id="MBO8446555.1"/>
    </source>
</evidence>
<dbReference type="InterPro" id="IPR029063">
    <property type="entry name" value="SAM-dependent_MTases_sf"/>
</dbReference>
<dbReference type="GO" id="GO:0070043">
    <property type="term" value="F:rRNA (guanine-N7-)-methyltransferase activity"/>
    <property type="evidence" value="ECO:0007669"/>
    <property type="project" value="UniProtKB-UniRule"/>
</dbReference>
<feature type="binding site" evidence="6">
    <location>
        <position position="135"/>
    </location>
    <ligand>
        <name>S-adenosyl-L-methionine</name>
        <dbReference type="ChEBI" id="CHEBI:59789"/>
    </ligand>
</feature>
<dbReference type="PANTHER" id="PTHR31760">
    <property type="entry name" value="S-ADENOSYL-L-METHIONINE-DEPENDENT METHYLTRANSFERASES SUPERFAMILY PROTEIN"/>
    <property type="match status" value="1"/>
</dbReference>
<reference evidence="7" key="1">
    <citation type="submission" date="2020-10" db="EMBL/GenBank/DDBJ databases">
        <authorList>
            <person name="Gilroy R."/>
        </authorList>
    </citation>
    <scope>NUCLEOTIDE SEQUENCE</scope>
    <source>
        <strain evidence="7">D3-1215</strain>
    </source>
</reference>
<feature type="binding site" evidence="6">
    <location>
        <begin position="94"/>
        <end position="96"/>
    </location>
    <ligand>
        <name>S-adenosyl-L-methionine</name>
        <dbReference type="ChEBI" id="CHEBI:59789"/>
    </ligand>
</feature>
<comment type="caution">
    <text evidence="7">The sequence shown here is derived from an EMBL/GenBank/DDBJ whole genome shotgun (WGS) entry which is preliminary data.</text>
</comment>
<accession>A0A9D9EHM5</accession>
<dbReference type="PANTHER" id="PTHR31760:SF0">
    <property type="entry name" value="S-ADENOSYL-L-METHIONINE-DEPENDENT METHYLTRANSFERASES SUPERFAMILY PROTEIN"/>
    <property type="match status" value="1"/>
</dbReference>
<dbReference type="Proteomes" id="UP000823637">
    <property type="component" value="Unassembled WGS sequence"/>
</dbReference>
<dbReference type="SUPFAM" id="SSF53335">
    <property type="entry name" value="S-adenosyl-L-methionine-dependent methyltransferases"/>
    <property type="match status" value="1"/>
</dbReference>
<comment type="similarity">
    <text evidence="6">Belongs to the methyltransferase superfamily. RNA methyltransferase RsmG family.</text>
</comment>
<evidence type="ECO:0000256" key="2">
    <source>
        <dbReference type="ARBA" id="ARBA00022552"/>
    </source>
</evidence>
<feature type="binding site" evidence="6">
    <location>
        <position position="71"/>
    </location>
    <ligand>
        <name>S-adenosyl-L-methionine</name>
        <dbReference type="ChEBI" id="CHEBI:59789"/>
    </ligand>
</feature>
<keyword evidence="2 6" id="KW-0698">rRNA processing</keyword>
<comment type="subcellular location">
    <subcellularLocation>
        <location evidence="6">Cytoplasm</location>
    </subcellularLocation>
</comment>
<dbReference type="EC" id="2.1.1.-" evidence="6"/>
<dbReference type="Pfam" id="PF02527">
    <property type="entry name" value="GidB"/>
    <property type="match status" value="1"/>
</dbReference>
<dbReference type="EMBL" id="JADIMR010000033">
    <property type="protein sequence ID" value="MBO8446555.1"/>
    <property type="molecule type" value="Genomic_DNA"/>
</dbReference>
<evidence type="ECO:0000256" key="4">
    <source>
        <dbReference type="ARBA" id="ARBA00022679"/>
    </source>
</evidence>
<comment type="caution">
    <text evidence="6">Lacks conserved residue(s) required for the propagation of feature annotation.</text>
</comment>
<gene>
    <name evidence="6 7" type="primary">rsmG</name>
    <name evidence="7" type="ORF">IAC32_02265</name>
</gene>
<protein>
    <recommendedName>
        <fullName evidence="6">Ribosomal RNA small subunit methyltransferase G</fullName>
        <ecNumber evidence="6">2.1.1.-</ecNumber>
    </recommendedName>
    <alternativeName>
        <fullName evidence="6">16S rRNA 7-methylguanosine methyltransferase</fullName>
        <shortName evidence="6">16S rRNA m7G methyltransferase</shortName>
    </alternativeName>
</protein>
<proteinExistence type="inferred from homology"/>
<evidence type="ECO:0000313" key="8">
    <source>
        <dbReference type="Proteomes" id="UP000823637"/>
    </source>
</evidence>
<dbReference type="PIRSF" id="PIRSF003078">
    <property type="entry name" value="GidB"/>
    <property type="match status" value="1"/>
</dbReference>
<comment type="function">
    <text evidence="6">Specifically methylates the N7 position of a guanine in 16S rRNA.</text>
</comment>
<keyword evidence="4 6" id="KW-0808">Transferase</keyword>
<evidence type="ECO:0000256" key="3">
    <source>
        <dbReference type="ARBA" id="ARBA00022603"/>
    </source>
</evidence>
<feature type="binding site" evidence="6">
    <location>
        <position position="76"/>
    </location>
    <ligand>
        <name>S-adenosyl-L-methionine</name>
        <dbReference type="ChEBI" id="CHEBI:59789"/>
    </ligand>
</feature>
<keyword evidence="5 6" id="KW-0949">S-adenosyl-L-methionine</keyword>
<sequence length="207" mass="23154">MDEILKYFPRLTAAQIDKFAALQDLYEDWNAKINVISRKDISNLYLHHVLHSLSIAKILPLKAGNKVADAGTGGGFPGIPLAIMFPDSQFELIDSTGKKLKVVDDIAGKLSIGNVSTKHSRMEDVRNCYDFIVSRAALSLPDLVKVCQGKISKEQRNCIPNGLICLKGGDLTDEIKPFRKIAEVYELQDFFEEEYFTTKKAIYIPLC</sequence>
<evidence type="ECO:0000256" key="6">
    <source>
        <dbReference type="HAMAP-Rule" id="MF_00074"/>
    </source>
</evidence>
<name>A0A9D9EHM5_9BACT</name>
<keyword evidence="1 6" id="KW-0963">Cytoplasm</keyword>
<dbReference type="InterPro" id="IPR003682">
    <property type="entry name" value="rRNA_ssu_MeTfrase_G"/>
</dbReference>
<dbReference type="AlphaFoldDB" id="A0A9D9EHM5"/>